<name>A0A164S6W9_9AGAM</name>
<dbReference type="STRING" id="1314777.A0A164S6W9"/>
<evidence type="ECO:0000256" key="1">
    <source>
        <dbReference type="ARBA" id="ARBA00007920"/>
    </source>
</evidence>
<feature type="region of interest" description="Disordered" evidence="2">
    <location>
        <begin position="376"/>
        <end position="429"/>
    </location>
</feature>
<dbReference type="Pfam" id="PF05057">
    <property type="entry name" value="DUF676"/>
    <property type="match status" value="1"/>
</dbReference>
<dbReference type="AlphaFoldDB" id="A0A164S6W9"/>
<gene>
    <name evidence="4" type="ORF">SISNIDRAFT_517095</name>
</gene>
<protein>
    <recommendedName>
        <fullName evidence="3">DUF676 domain-containing protein</fullName>
    </recommendedName>
</protein>
<evidence type="ECO:0000313" key="4">
    <source>
        <dbReference type="EMBL" id="KZS91200.1"/>
    </source>
</evidence>
<comment type="similarity">
    <text evidence="1">Belongs to the putative lipase ROG1 family.</text>
</comment>
<dbReference type="Gene3D" id="3.40.50.1820">
    <property type="entry name" value="alpha/beta hydrolase"/>
    <property type="match status" value="1"/>
</dbReference>
<sequence length="429" mass="45799">MSSSASPVQSPDNSQAVASLRPLPPDLLLLVFIHGFKGTDSTFSTFPQRLQHNLQETISDVVVRSLVFPAYETRGELKAAVEKFADWLATLTVENEVAHGSGGGAGKAKIVLCGHSMGGLVAADTFIGIATSRADKEAPLWPKIIALIAFDTPYFGLHPYIFKHKVTEGLGYVQAARDIAAGFTAFSALKASASASSQDKKENESKPVPKAAIPAPPQERSVWQKWAPVAYGVGGALIAGAAAGTAYYKREDVGQGFSWASDHMKYVGTLWDETALKTRMDQVVDLGKGFNVVFRTFYTILPAKPPSQPLPRTFIILPPSTSKSVSCFLPARNTNAADEVQAHVGMFEPTTNDGYYELGLETAKLIREAISMSRGTATVASSDTPATKLQEPGQHDPLDPNEPAPHGTPSARGEMSEKSNVVTGDLLGI</sequence>
<dbReference type="InterPro" id="IPR007751">
    <property type="entry name" value="DUF676_lipase-like"/>
</dbReference>
<dbReference type="InterPro" id="IPR029058">
    <property type="entry name" value="AB_hydrolase_fold"/>
</dbReference>
<dbReference type="PANTHER" id="PTHR47842:SF1">
    <property type="entry name" value="DUF676 DOMAIN-CONTAINING PROTEIN"/>
    <property type="match status" value="1"/>
</dbReference>
<feature type="domain" description="DUF676" evidence="3">
    <location>
        <begin position="29"/>
        <end position="158"/>
    </location>
</feature>
<proteinExistence type="inferred from homology"/>
<evidence type="ECO:0000256" key="2">
    <source>
        <dbReference type="SAM" id="MobiDB-lite"/>
    </source>
</evidence>
<dbReference type="PANTHER" id="PTHR47842">
    <property type="entry name" value="EXPRESSED PROTEIN"/>
    <property type="match status" value="1"/>
</dbReference>
<evidence type="ECO:0000259" key="3">
    <source>
        <dbReference type="Pfam" id="PF05057"/>
    </source>
</evidence>
<accession>A0A164S6W9</accession>
<evidence type="ECO:0000313" key="5">
    <source>
        <dbReference type="Proteomes" id="UP000076722"/>
    </source>
</evidence>
<dbReference type="SUPFAM" id="SSF53474">
    <property type="entry name" value="alpha/beta-Hydrolases"/>
    <property type="match status" value="1"/>
</dbReference>
<organism evidence="4 5">
    <name type="scientific">Sistotremastrum niveocremeum HHB9708</name>
    <dbReference type="NCBI Taxonomy" id="1314777"/>
    <lineage>
        <taxon>Eukaryota</taxon>
        <taxon>Fungi</taxon>
        <taxon>Dikarya</taxon>
        <taxon>Basidiomycota</taxon>
        <taxon>Agaricomycotina</taxon>
        <taxon>Agaricomycetes</taxon>
        <taxon>Sistotremastrales</taxon>
        <taxon>Sistotremastraceae</taxon>
        <taxon>Sertulicium</taxon>
        <taxon>Sertulicium niveocremeum</taxon>
    </lineage>
</organism>
<keyword evidence="5" id="KW-1185">Reference proteome</keyword>
<feature type="compositionally biased region" description="Polar residues" evidence="2">
    <location>
        <begin position="376"/>
        <end position="387"/>
    </location>
</feature>
<dbReference type="OrthoDB" id="442243at2759"/>
<reference evidence="4 5" key="1">
    <citation type="journal article" date="2016" name="Mol. Biol. Evol.">
        <title>Comparative Genomics of Early-Diverging Mushroom-Forming Fungi Provides Insights into the Origins of Lignocellulose Decay Capabilities.</title>
        <authorList>
            <person name="Nagy L.G."/>
            <person name="Riley R."/>
            <person name="Tritt A."/>
            <person name="Adam C."/>
            <person name="Daum C."/>
            <person name="Floudas D."/>
            <person name="Sun H."/>
            <person name="Yadav J.S."/>
            <person name="Pangilinan J."/>
            <person name="Larsson K.H."/>
            <person name="Matsuura K."/>
            <person name="Barry K."/>
            <person name="Labutti K."/>
            <person name="Kuo R."/>
            <person name="Ohm R.A."/>
            <person name="Bhattacharya S.S."/>
            <person name="Shirouzu T."/>
            <person name="Yoshinaga Y."/>
            <person name="Martin F.M."/>
            <person name="Grigoriev I.V."/>
            <person name="Hibbett D.S."/>
        </authorList>
    </citation>
    <scope>NUCLEOTIDE SEQUENCE [LARGE SCALE GENOMIC DNA]</scope>
    <source>
        <strain evidence="4 5">HHB9708</strain>
    </source>
</reference>
<dbReference type="Proteomes" id="UP000076722">
    <property type="component" value="Unassembled WGS sequence"/>
</dbReference>
<dbReference type="EMBL" id="KV419416">
    <property type="protein sequence ID" value="KZS91200.1"/>
    <property type="molecule type" value="Genomic_DNA"/>
</dbReference>